<dbReference type="InterPro" id="IPR007502">
    <property type="entry name" value="Helicase-assoc_dom"/>
</dbReference>
<keyword evidence="5" id="KW-0067">ATP-binding</keyword>
<dbReference type="EMBL" id="BRXX01000294">
    <property type="protein sequence ID" value="GMI03113.1"/>
    <property type="molecule type" value="Genomic_DNA"/>
</dbReference>
<evidence type="ECO:0000256" key="4">
    <source>
        <dbReference type="ARBA" id="ARBA00022806"/>
    </source>
</evidence>
<dbReference type="Gene3D" id="1.20.120.1080">
    <property type="match status" value="1"/>
</dbReference>
<dbReference type="InterPro" id="IPR001650">
    <property type="entry name" value="Helicase_C-like"/>
</dbReference>
<dbReference type="InterPro" id="IPR048333">
    <property type="entry name" value="HA2_WH"/>
</dbReference>
<keyword evidence="3" id="KW-0378">Hydrolase</keyword>
<dbReference type="GO" id="GO:0016787">
    <property type="term" value="F:hydrolase activity"/>
    <property type="evidence" value="ECO:0007669"/>
    <property type="project" value="UniProtKB-KW"/>
</dbReference>
<evidence type="ECO:0000313" key="8">
    <source>
        <dbReference type="EMBL" id="GMI03113.1"/>
    </source>
</evidence>
<dbReference type="SMART" id="SM00490">
    <property type="entry name" value="HELICc"/>
    <property type="match status" value="1"/>
</dbReference>
<feature type="domain" description="Helicase C-terminal" evidence="7">
    <location>
        <begin position="53"/>
        <end position="249"/>
    </location>
</feature>
<dbReference type="GO" id="GO:0045943">
    <property type="term" value="P:positive regulation of transcription by RNA polymerase I"/>
    <property type="evidence" value="ECO:0007669"/>
    <property type="project" value="TreeGrafter"/>
</dbReference>
<comment type="caution">
    <text evidence="8">The sequence shown here is derived from an EMBL/GenBank/DDBJ whole genome shotgun (WGS) entry which is preliminary data.</text>
</comment>
<proteinExistence type="predicted"/>
<dbReference type="Pfam" id="PF00271">
    <property type="entry name" value="Helicase_C"/>
    <property type="match status" value="1"/>
</dbReference>
<accession>A0A9W7F6H7</accession>
<dbReference type="GO" id="GO:0005524">
    <property type="term" value="F:ATP binding"/>
    <property type="evidence" value="ECO:0007669"/>
    <property type="project" value="UniProtKB-KW"/>
</dbReference>
<reference evidence="9" key="1">
    <citation type="journal article" date="2023" name="Commun. Biol.">
        <title>Genome analysis of Parmales, the sister group of diatoms, reveals the evolutionary specialization of diatoms from phago-mixotrophs to photoautotrophs.</title>
        <authorList>
            <person name="Ban H."/>
            <person name="Sato S."/>
            <person name="Yoshikawa S."/>
            <person name="Yamada K."/>
            <person name="Nakamura Y."/>
            <person name="Ichinomiya M."/>
            <person name="Sato N."/>
            <person name="Blanc-Mathieu R."/>
            <person name="Endo H."/>
            <person name="Kuwata A."/>
            <person name="Ogata H."/>
        </authorList>
    </citation>
    <scope>NUCLEOTIDE SEQUENCE [LARGE SCALE GENOMIC DNA]</scope>
    <source>
        <strain evidence="9">NIES 3699</strain>
    </source>
</reference>
<sequence length="537" mass="60266">MSATISSETFSKYFSTPNMQAKVLSIPGKTHRIDVCYLSEACEDFVEGCVEASFRLHCSYEEGDILCFLPGREEIDSAVYMLRKLLKEREEEGKSSYVSEDKVEEVKGKNINVLTEPTDGAVVLPLYSSLSPSQQQQIFLPLPANCHRRIIISTNIAETSLTLSNVIYVVDSGLEKKKVLTQTGVGVLRTEVISKASAVQRSGRCGRVRPGLAIRMYRELEFEGFKPVQRPEIEGASLSNVVLLMLTMGIKDCINFDFLQPPSEKKLLKAFHTLHRLKAVNDSMEITPYGEKMSKLPVDVEWANLVLKSEGYGCVKEVLTSVAMLSAENIFYRPTDEREAAKAAQKHRRFSSFEGDIPSLRSVYETWEKETIYVDPSLPNVAKRYRQLQSSKNLKIPSPEWCSRNYINSRSVAKAHSVRSQLHDICKNLYMNVESSCGSEGYVDYLKCVCEGLSHQIALRSVVSSDSSEGSSSQRPQGKYKTLSGIEVNVHPNSTMFQRNPAPSAVVFTEIIVTKKTYITGVTQVKKDWVTEFHPDR</sequence>
<dbReference type="PANTHER" id="PTHR18934:SF118">
    <property type="entry name" value="ATP-DEPENDENT RNA HELICASE DHX33"/>
    <property type="match status" value="1"/>
</dbReference>
<dbReference type="Pfam" id="PF21010">
    <property type="entry name" value="HA2_C"/>
    <property type="match status" value="1"/>
</dbReference>
<dbReference type="GO" id="GO:0003724">
    <property type="term" value="F:RNA helicase activity"/>
    <property type="evidence" value="ECO:0007669"/>
    <property type="project" value="UniProtKB-EC"/>
</dbReference>
<dbReference type="Pfam" id="PF04408">
    <property type="entry name" value="WHD_HA2"/>
    <property type="match status" value="1"/>
</dbReference>
<protein>
    <recommendedName>
        <fullName evidence="1">RNA helicase</fullName>
        <ecNumber evidence="1">3.6.4.13</ecNumber>
    </recommendedName>
</protein>
<dbReference type="AlphaFoldDB" id="A0A9W7F6H7"/>
<dbReference type="EC" id="3.6.4.13" evidence="1"/>
<organism evidence="8 9">
    <name type="scientific">Triparma verrucosa</name>
    <dbReference type="NCBI Taxonomy" id="1606542"/>
    <lineage>
        <taxon>Eukaryota</taxon>
        <taxon>Sar</taxon>
        <taxon>Stramenopiles</taxon>
        <taxon>Ochrophyta</taxon>
        <taxon>Bolidophyceae</taxon>
        <taxon>Parmales</taxon>
        <taxon>Triparmaceae</taxon>
        <taxon>Triparma</taxon>
    </lineage>
</organism>
<dbReference type="Pfam" id="PF07717">
    <property type="entry name" value="OB_NTP_bind"/>
    <property type="match status" value="1"/>
</dbReference>
<evidence type="ECO:0000313" key="9">
    <source>
        <dbReference type="Proteomes" id="UP001165160"/>
    </source>
</evidence>
<dbReference type="GO" id="GO:0003725">
    <property type="term" value="F:double-stranded RNA binding"/>
    <property type="evidence" value="ECO:0007669"/>
    <property type="project" value="TreeGrafter"/>
</dbReference>
<dbReference type="PROSITE" id="PS51194">
    <property type="entry name" value="HELICASE_CTER"/>
    <property type="match status" value="1"/>
</dbReference>
<dbReference type="InterPro" id="IPR011709">
    <property type="entry name" value="DEAD-box_helicase_OB_fold"/>
</dbReference>
<name>A0A9W7F6H7_9STRA</name>
<dbReference type="PANTHER" id="PTHR18934">
    <property type="entry name" value="ATP-DEPENDENT RNA HELICASE"/>
    <property type="match status" value="1"/>
</dbReference>
<dbReference type="SMART" id="SM00847">
    <property type="entry name" value="HA2"/>
    <property type="match status" value="1"/>
</dbReference>
<gene>
    <name evidence="8" type="ORF">TrVE_jg3429</name>
</gene>
<comment type="catalytic activity">
    <reaction evidence="6">
        <text>ATP + H2O = ADP + phosphate + H(+)</text>
        <dbReference type="Rhea" id="RHEA:13065"/>
        <dbReference type="ChEBI" id="CHEBI:15377"/>
        <dbReference type="ChEBI" id="CHEBI:15378"/>
        <dbReference type="ChEBI" id="CHEBI:30616"/>
        <dbReference type="ChEBI" id="CHEBI:43474"/>
        <dbReference type="ChEBI" id="CHEBI:456216"/>
        <dbReference type="EC" id="3.6.4.13"/>
    </reaction>
</comment>
<dbReference type="CDD" id="cd18791">
    <property type="entry name" value="SF2_C_RHA"/>
    <property type="match status" value="1"/>
</dbReference>
<dbReference type="Proteomes" id="UP001165160">
    <property type="component" value="Unassembled WGS sequence"/>
</dbReference>
<evidence type="ECO:0000256" key="6">
    <source>
        <dbReference type="ARBA" id="ARBA00047984"/>
    </source>
</evidence>
<dbReference type="InterPro" id="IPR027417">
    <property type="entry name" value="P-loop_NTPase"/>
</dbReference>
<evidence type="ECO:0000256" key="3">
    <source>
        <dbReference type="ARBA" id="ARBA00022801"/>
    </source>
</evidence>
<dbReference type="Gene3D" id="3.40.50.300">
    <property type="entry name" value="P-loop containing nucleotide triphosphate hydrolases"/>
    <property type="match status" value="1"/>
</dbReference>
<keyword evidence="9" id="KW-1185">Reference proteome</keyword>
<keyword evidence="4" id="KW-0347">Helicase</keyword>
<evidence type="ECO:0000259" key="7">
    <source>
        <dbReference type="PROSITE" id="PS51194"/>
    </source>
</evidence>
<dbReference type="GO" id="GO:0005730">
    <property type="term" value="C:nucleolus"/>
    <property type="evidence" value="ECO:0007669"/>
    <property type="project" value="TreeGrafter"/>
</dbReference>
<keyword evidence="2" id="KW-0547">Nucleotide-binding</keyword>
<dbReference type="SUPFAM" id="SSF52540">
    <property type="entry name" value="P-loop containing nucleoside triphosphate hydrolases"/>
    <property type="match status" value="1"/>
</dbReference>
<evidence type="ECO:0000256" key="1">
    <source>
        <dbReference type="ARBA" id="ARBA00012552"/>
    </source>
</evidence>
<evidence type="ECO:0000256" key="2">
    <source>
        <dbReference type="ARBA" id="ARBA00022741"/>
    </source>
</evidence>
<evidence type="ECO:0000256" key="5">
    <source>
        <dbReference type="ARBA" id="ARBA00022840"/>
    </source>
</evidence>